<evidence type="ECO:0000313" key="5">
    <source>
        <dbReference type="Proteomes" id="UP001500266"/>
    </source>
</evidence>
<dbReference type="SUPFAM" id="SSF51905">
    <property type="entry name" value="FAD/NAD(P)-binding domain"/>
    <property type="match status" value="1"/>
</dbReference>
<proteinExistence type="predicted"/>
<keyword evidence="1" id="KW-0560">Oxidoreductase</keyword>
<dbReference type="PANTHER" id="PTHR13789:SF309">
    <property type="entry name" value="PUTATIVE (AFU_ORTHOLOGUE AFUA_6G14510)-RELATED"/>
    <property type="match status" value="1"/>
</dbReference>
<organism evidence="4 5">
    <name type="scientific">Actinomadura keratinilytica</name>
    <dbReference type="NCBI Taxonomy" id="547461"/>
    <lineage>
        <taxon>Bacteria</taxon>
        <taxon>Bacillati</taxon>
        <taxon>Actinomycetota</taxon>
        <taxon>Actinomycetes</taxon>
        <taxon>Streptosporangiales</taxon>
        <taxon>Thermomonosporaceae</taxon>
        <taxon>Actinomadura</taxon>
    </lineage>
</organism>
<dbReference type="Pfam" id="PF01494">
    <property type="entry name" value="FAD_binding_3"/>
    <property type="match status" value="2"/>
</dbReference>
<dbReference type="RefSeq" id="WP_345020800.1">
    <property type="nucleotide sequence ID" value="NZ_BAABDO010000029.1"/>
</dbReference>
<evidence type="ECO:0000259" key="3">
    <source>
        <dbReference type="Pfam" id="PF01494"/>
    </source>
</evidence>
<dbReference type="PRINTS" id="PR00420">
    <property type="entry name" value="RNGMNOXGNASE"/>
</dbReference>
<sequence>MARSAVVVGGGIGGLAAAVALCRRGWRVRVCERAAQFTEVGAGISLWPNALRALAALDLADRVRGIGAVESAGSLRDRSGRRLSQVDNAELERRYGFPVLMVHRADLVDVLADALPREALLPSTTVTGIRADGDAVVVEHGAGELRADLVVGADGLRSSVRRLHWPEARAPRYAGFTAWRMIVPPLPEPVAGGGETWGRGELFGFAAMTGGRTYCFAAAAVPPGGAAPDGEAAELRRRFAQWPDPIPRLLAAAPEDGVLRHDIYALPPLPCYAKGRVALLGDAAHAMTPNLGQGACQALEDAVVLADCLDQAGDVGSALADYDRRRRPRTQRVARRSARMAALSLAKWPPAAAARNLGVRLAPGTAAVRAMAPVLGRRP</sequence>
<feature type="domain" description="FAD-binding" evidence="3">
    <location>
        <begin position="5"/>
        <end position="162"/>
    </location>
</feature>
<dbReference type="GO" id="GO:0004497">
    <property type="term" value="F:monooxygenase activity"/>
    <property type="evidence" value="ECO:0007669"/>
    <property type="project" value="UniProtKB-KW"/>
</dbReference>
<dbReference type="InterPro" id="IPR002938">
    <property type="entry name" value="FAD-bd"/>
</dbReference>
<dbReference type="PANTHER" id="PTHR13789">
    <property type="entry name" value="MONOOXYGENASE"/>
    <property type="match status" value="1"/>
</dbReference>
<keyword evidence="2 4" id="KW-0503">Monooxygenase</keyword>
<evidence type="ECO:0000256" key="1">
    <source>
        <dbReference type="ARBA" id="ARBA00023002"/>
    </source>
</evidence>
<gene>
    <name evidence="4" type="ORF">GCM10022416_25230</name>
</gene>
<keyword evidence="5" id="KW-1185">Reference proteome</keyword>
<feature type="domain" description="FAD-binding" evidence="3">
    <location>
        <begin position="272"/>
        <end position="337"/>
    </location>
</feature>
<accession>A0ABP7YPZ7</accession>
<protein>
    <submittedName>
        <fullName evidence="4">FAD-dependent monooxygenase</fullName>
    </submittedName>
</protein>
<name>A0ABP7YPZ7_9ACTN</name>
<dbReference type="Proteomes" id="UP001500266">
    <property type="component" value="Unassembled WGS sequence"/>
</dbReference>
<evidence type="ECO:0000313" key="4">
    <source>
        <dbReference type="EMBL" id="GAA4139182.1"/>
    </source>
</evidence>
<dbReference type="InterPro" id="IPR036188">
    <property type="entry name" value="FAD/NAD-bd_sf"/>
</dbReference>
<dbReference type="EMBL" id="BAABDO010000029">
    <property type="protein sequence ID" value="GAA4139182.1"/>
    <property type="molecule type" value="Genomic_DNA"/>
</dbReference>
<reference evidence="5" key="1">
    <citation type="journal article" date="2019" name="Int. J. Syst. Evol. Microbiol.">
        <title>The Global Catalogue of Microorganisms (GCM) 10K type strain sequencing project: providing services to taxonomists for standard genome sequencing and annotation.</title>
        <authorList>
            <consortium name="The Broad Institute Genomics Platform"/>
            <consortium name="The Broad Institute Genome Sequencing Center for Infectious Disease"/>
            <person name="Wu L."/>
            <person name="Ma J."/>
        </authorList>
    </citation>
    <scope>NUCLEOTIDE SEQUENCE [LARGE SCALE GENOMIC DNA]</scope>
    <source>
        <strain evidence="5">JCM 17316</strain>
    </source>
</reference>
<dbReference type="Gene3D" id="3.50.50.60">
    <property type="entry name" value="FAD/NAD(P)-binding domain"/>
    <property type="match status" value="1"/>
</dbReference>
<dbReference type="InterPro" id="IPR050493">
    <property type="entry name" value="FAD-dep_Monooxygenase_BioMet"/>
</dbReference>
<comment type="caution">
    <text evidence="4">The sequence shown here is derived from an EMBL/GenBank/DDBJ whole genome shotgun (WGS) entry which is preliminary data.</text>
</comment>
<evidence type="ECO:0000256" key="2">
    <source>
        <dbReference type="ARBA" id="ARBA00023033"/>
    </source>
</evidence>